<dbReference type="Gene3D" id="2.60.40.1120">
    <property type="entry name" value="Carboxypeptidase-like, regulatory domain"/>
    <property type="match status" value="1"/>
</dbReference>
<evidence type="ECO:0000259" key="9">
    <source>
        <dbReference type="Pfam" id="PF25183"/>
    </source>
</evidence>
<keyword evidence="2" id="KW-0813">Transport</keyword>
<evidence type="ECO:0000256" key="7">
    <source>
        <dbReference type="SAM" id="SignalP"/>
    </source>
</evidence>
<gene>
    <name evidence="10" type="ORF">FSB75_13390</name>
</gene>
<dbReference type="InterPro" id="IPR036942">
    <property type="entry name" value="Beta-barrel_TonB_sf"/>
</dbReference>
<dbReference type="GO" id="GO:0030246">
    <property type="term" value="F:carbohydrate binding"/>
    <property type="evidence" value="ECO:0007669"/>
    <property type="project" value="InterPro"/>
</dbReference>
<dbReference type="InterPro" id="IPR012910">
    <property type="entry name" value="Plug_dom"/>
</dbReference>
<dbReference type="Pfam" id="PF13620">
    <property type="entry name" value="CarboxypepD_reg"/>
    <property type="match status" value="1"/>
</dbReference>
<feature type="domain" description="TonB-dependent transporter Oar-like beta-barrel" evidence="9">
    <location>
        <begin position="241"/>
        <end position="1015"/>
    </location>
</feature>
<keyword evidence="5" id="KW-0472">Membrane</keyword>
<evidence type="ECO:0000256" key="1">
    <source>
        <dbReference type="ARBA" id="ARBA00004571"/>
    </source>
</evidence>
<evidence type="ECO:0000256" key="2">
    <source>
        <dbReference type="ARBA" id="ARBA00022448"/>
    </source>
</evidence>
<dbReference type="InterPro" id="IPR037066">
    <property type="entry name" value="Plug_dom_sf"/>
</dbReference>
<name>A0A5B8UJU4_9BACT</name>
<keyword evidence="4" id="KW-0812">Transmembrane</keyword>
<feature type="chain" id="PRO_5022714917" evidence="7">
    <location>
        <begin position="23"/>
        <end position="1092"/>
    </location>
</feature>
<dbReference type="Gene3D" id="2.40.170.20">
    <property type="entry name" value="TonB-dependent receptor, beta-barrel domain"/>
    <property type="match status" value="1"/>
</dbReference>
<dbReference type="SUPFAM" id="SSF56935">
    <property type="entry name" value="Porins"/>
    <property type="match status" value="1"/>
</dbReference>
<protein>
    <submittedName>
        <fullName evidence="10">TonB-dependent receptor</fullName>
    </submittedName>
</protein>
<dbReference type="Pfam" id="PF25183">
    <property type="entry name" value="OMP_b-brl_4"/>
    <property type="match status" value="1"/>
</dbReference>
<dbReference type="KEGG" id="fgg:FSB75_13390"/>
<dbReference type="PANTHER" id="PTHR30069">
    <property type="entry name" value="TONB-DEPENDENT OUTER MEMBRANE RECEPTOR"/>
    <property type="match status" value="1"/>
</dbReference>
<evidence type="ECO:0000259" key="8">
    <source>
        <dbReference type="Pfam" id="PF07715"/>
    </source>
</evidence>
<dbReference type="GO" id="GO:0009279">
    <property type="term" value="C:cell outer membrane"/>
    <property type="evidence" value="ECO:0007669"/>
    <property type="project" value="UniProtKB-SubCell"/>
</dbReference>
<dbReference type="SUPFAM" id="SSF49452">
    <property type="entry name" value="Starch-binding domain-like"/>
    <property type="match status" value="1"/>
</dbReference>
<dbReference type="InterPro" id="IPR057601">
    <property type="entry name" value="Oar-like_b-barrel"/>
</dbReference>
<evidence type="ECO:0000256" key="5">
    <source>
        <dbReference type="ARBA" id="ARBA00023136"/>
    </source>
</evidence>
<organism evidence="10 11">
    <name type="scientific">Flavisolibacter ginsenosidimutans</name>
    <dbReference type="NCBI Taxonomy" id="661481"/>
    <lineage>
        <taxon>Bacteria</taxon>
        <taxon>Pseudomonadati</taxon>
        <taxon>Bacteroidota</taxon>
        <taxon>Chitinophagia</taxon>
        <taxon>Chitinophagales</taxon>
        <taxon>Chitinophagaceae</taxon>
        <taxon>Flavisolibacter</taxon>
    </lineage>
</organism>
<keyword evidence="11" id="KW-1185">Reference proteome</keyword>
<dbReference type="InterPro" id="IPR039426">
    <property type="entry name" value="TonB-dep_rcpt-like"/>
</dbReference>
<keyword evidence="7" id="KW-0732">Signal</keyword>
<comment type="subcellular location">
    <subcellularLocation>
        <location evidence="1">Cell outer membrane</location>
        <topology evidence="1">Multi-pass membrane protein</topology>
    </subcellularLocation>
</comment>
<keyword evidence="6" id="KW-0998">Cell outer membrane</keyword>
<evidence type="ECO:0000313" key="10">
    <source>
        <dbReference type="EMBL" id="QEC56848.1"/>
    </source>
</evidence>
<sequence>MRKKNAFLLIAFLLVSFVNVFSQETTSELQGVVTGESGQALQGASITAIHLPTGTRYTTSTRSDGRYNLPNVRVGGPYEVTATFVGFQPSKQSDITLSLGTAYKADFTLISSAGNLTEVTVSATRSDKVFSRSRTGAAEVITRSQIERLPTVSRSLQELTRLTPSANNTPFGTSFGGRSSSYNNLTVNGASFNNTFGLSGTLGGQTNSQPISLDALDQVQVNIAPYDVTLGSFTGAGINSVTRSGTNNYRGSVYYYWRNPYLTGTRVGTVTLNSQDFNYYTTGANLGGYIIKNKLFYFVSYERERLAQPATSFTASRTGKPAVPGAVSQANGDTLDALRNFLVSKYGYDPGPYENYNYNTNSDRATVRVDYNINSKNTFSVNYFYLKSNRNVVPSTSGSLSGGRTASNTGMPFFASSYVINNNFNIVIAELNTRFSNQLSNKLQVGYNRLRDFRSSPGGIFPLVDIGNGSGSTYTSFGYEPFTAFNVLNTDTYQFNDIVSLFKGKHNITLGTQNTYNKFRNGFAPNYYGAYQFPSLTAFYQSAINGLPTATRYELRYSARKGGEFPYADISALQLGFFAQDRWNASNNFVLTVGLRADLPIFGNSFGDNTVADALVFRNGVTINTGRKPKTAVLWSPRVGFNWDVNGNKTVQVRGGLGVFAGAPPFVWVSNQASNNGVDFGSFVKTSGVAFSPDVNANRPVGAAANTSYNLAVTDENFKFPQIFRSNLAVDKKIFADITATLEGIYTKDINAVYHQNVNLPSTGTPLVGPDNRIRYTSTQIYSGAGGASLTNPNISDAILMTNTSKGYSYTVTGQLQRNVNNLYTMVAYTYGKSKSVNDGGSIAQSIWRDRPISGDPNVPELGYSNYNQPHRVVAAAYYRLEYAKYFATSIGFTYEAANGGTASYTYNGDVNNDALTGNDLIYVPRNQSEIVLVADNASDARSTTVLWNQLNAYINQDPYLSHRRGLYAERNGLMLPFYKRLDLNFTQDFMLHVGKRTNTLRFTADVYNFGNLINKNWGIFRTTSRSLGSGNNYSLLNFKGIVSSGLDAGKPSFSFPYLDATNQIPLTSSFQNSTSQSSRFQIQLGIRYIFQ</sequence>
<dbReference type="GO" id="GO:0015344">
    <property type="term" value="F:siderophore uptake transmembrane transporter activity"/>
    <property type="evidence" value="ECO:0007669"/>
    <property type="project" value="TreeGrafter"/>
</dbReference>
<dbReference type="EMBL" id="CP042433">
    <property type="protein sequence ID" value="QEC56848.1"/>
    <property type="molecule type" value="Genomic_DNA"/>
</dbReference>
<dbReference type="Pfam" id="PF07715">
    <property type="entry name" value="Plug"/>
    <property type="match status" value="1"/>
</dbReference>
<dbReference type="RefSeq" id="WP_146788396.1">
    <property type="nucleotide sequence ID" value="NZ_BAABIO010000003.1"/>
</dbReference>
<dbReference type="Proteomes" id="UP000321204">
    <property type="component" value="Chromosome"/>
</dbReference>
<dbReference type="GO" id="GO:0044718">
    <property type="term" value="P:siderophore transmembrane transport"/>
    <property type="evidence" value="ECO:0007669"/>
    <property type="project" value="TreeGrafter"/>
</dbReference>
<evidence type="ECO:0000256" key="4">
    <source>
        <dbReference type="ARBA" id="ARBA00022692"/>
    </source>
</evidence>
<dbReference type="AlphaFoldDB" id="A0A5B8UJU4"/>
<reference evidence="10 11" key="1">
    <citation type="journal article" date="2015" name="Int. J. Syst. Evol. Microbiol.">
        <title>Flavisolibacter ginsenosidimutans sp. nov., with ginsenoside-converting activity isolated from soil used for cultivating ginseng.</title>
        <authorList>
            <person name="Zhao Y."/>
            <person name="Liu Q."/>
            <person name="Kang M.S."/>
            <person name="Jin F."/>
            <person name="Yu H."/>
            <person name="Im W.T."/>
        </authorList>
    </citation>
    <scope>NUCLEOTIDE SEQUENCE [LARGE SCALE GENOMIC DNA]</scope>
    <source>
        <strain evidence="10 11">Gsoil 636</strain>
    </source>
</reference>
<accession>A0A5B8UJU4</accession>
<feature type="signal peptide" evidence="7">
    <location>
        <begin position="1"/>
        <end position="22"/>
    </location>
</feature>
<dbReference type="Gene3D" id="2.170.130.10">
    <property type="entry name" value="TonB-dependent receptor, plug domain"/>
    <property type="match status" value="1"/>
</dbReference>
<dbReference type="PANTHER" id="PTHR30069:SF46">
    <property type="entry name" value="OAR PROTEIN"/>
    <property type="match status" value="1"/>
</dbReference>
<feature type="domain" description="TonB-dependent receptor plug" evidence="8">
    <location>
        <begin position="134"/>
        <end position="237"/>
    </location>
</feature>
<evidence type="ECO:0000313" key="11">
    <source>
        <dbReference type="Proteomes" id="UP000321204"/>
    </source>
</evidence>
<keyword evidence="3" id="KW-1134">Transmembrane beta strand</keyword>
<keyword evidence="10" id="KW-0675">Receptor</keyword>
<evidence type="ECO:0000256" key="6">
    <source>
        <dbReference type="ARBA" id="ARBA00023237"/>
    </source>
</evidence>
<proteinExistence type="predicted"/>
<evidence type="ECO:0000256" key="3">
    <source>
        <dbReference type="ARBA" id="ARBA00022452"/>
    </source>
</evidence>
<dbReference type="InterPro" id="IPR013784">
    <property type="entry name" value="Carb-bd-like_fold"/>
</dbReference>
<dbReference type="OrthoDB" id="9768147at2"/>